<feature type="domain" description="Acetyl-coenzyme A synthetase N-terminal" evidence="4">
    <location>
        <begin position="99"/>
        <end position="159"/>
    </location>
</feature>
<dbReference type="InterPro" id="IPR045851">
    <property type="entry name" value="AMP-bd_C_sf"/>
</dbReference>
<protein>
    <recommendedName>
        <fullName evidence="9">AMP-dependent synthetase/ligase domain-containing protein</fullName>
    </recommendedName>
</protein>
<evidence type="ECO:0000259" key="3">
    <source>
        <dbReference type="Pfam" id="PF13193"/>
    </source>
</evidence>
<dbReference type="EMBL" id="HBIX01028140">
    <property type="protein sequence ID" value="CAE0726242.1"/>
    <property type="molecule type" value="Transcribed_RNA"/>
</dbReference>
<evidence type="ECO:0000259" key="4">
    <source>
        <dbReference type="Pfam" id="PF16177"/>
    </source>
</evidence>
<reference evidence="6" key="1">
    <citation type="submission" date="2021-01" db="EMBL/GenBank/DDBJ databases">
        <authorList>
            <person name="Corre E."/>
            <person name="Pelletier E."/>
            <person name="Niang G."/>
            <person name="Scheremetjew M."/>
            <person name="Finn R."/>
            <person name="Kale V."/>
            <person name="Holt S."/>
            <person name="Cochrane G."/>
            <person name="Meng A."/>
            <person name="Brown T."/>
            <person name="Cohen L."/>
        </authorList>
    </citation>
    <scope>NUCLEOTIDE SEQUENCE</scope>
    <source>
        <strain evidence="6">10249 10 AB</strain>
    </source>
</reference>
<feature type="domain" description="AMP-binding enzyme C-terminal" evidence="3">
    <location>
        <begin position="661"/>
        <end position="746"/>
    </location>
</feature>
<dbReference type="PROSITE" id="PS00455">
    <property type="entry name" value="AMP_BINDING"/>
    <property type="match status" value="1"/>
</dbReference>
<evidence type="ECO:0000313" key="7">
    <source>
        <dbReference type="EMBL" id="CAE0726242.1"/>
    </source>
</evidence>
<evidence type="ECO:0000313" key="5">
    <source>
        <dbReference type="EMBL" id="CAE0726237.1"/>
    </source>
</evidence>
<gene>
    <name evidence="5" type="ORF">PAUS00366_LOCUS18994</name>
    <name evidence="6" type="ORF">PAUS00366_LOCUS18997</name>
    <name evidence="7" type="ORF">PAUS00366_LOCUS18999</name>
    <name evidence="8" type="ORF">PAUS00366_LOCUS19000</name>
</gene>
<dbReference type="AlphaFoldDB" id="A0A6V0C542"/>
<dbReference type="Pfam" id="PF00501">
    <property type="entry name" value="AMP-binding"/>
    <property type="match status" value="1"/>
</dbReference>
<evidence type="ECO:0000259" key="2">
    <source>
        <dbReference type="Pfam" id="PF00501"/>
    </source>
</evidence>
<dbReference type="EMBL" id="HBIX01028135">
    <property type="protein sequence ID" value="CAE0726237.1"/>
    <property type="molecule type" value="Transcribed_RNA"/>
</dbReference>
<dbReference type="InterPro" id="IPR032387">
    <property type="entry name" value="ACAS_N"/>
</dbReference>
<dbReference type="Pfam" id="PF16177">
    <property type="entry name" value="ACAS_N"/>
    <property type="match status" value="1"/>
</dbReference>
<dbReference type="Gene3D" id="3.30.300.30">
    <property type="match status" value="1"/>
</dbReference>
<accession>A0A6V0C542</accession>
<sequence length="760" mass="83694">MSFRIFGTKILKAKDTNNISNGLVSSARAAAGSGASASSVWHILQNQLSPSQPFDVHQKCYDEVYKGIDDVKPAWIPSKEVSENTNIFKMMTEKAFSKYEHFYQWSVGSKSRDEFWMKSMEKIKIHWETAPSSAFDMTDGGAAHVNYFPEGRLNISDSCFNKRDPLKPALIYGMESDSRNLREMSFKTLDYLSNQIANGITHKLRLKPGDAVGICMPMTPESVAIYLGIVKAGCVVISIADSFSSDEIATRCRLSNAKTIFTQDVIFRGAKFLPLFQRVLEADKFVQKSEKGDSQSMKIVVLPGMLHAKSYPNKSKDANGSTWTDRDDEGHQVALHDSILTTMRKDHDISWYDLLHLCSEEYTSVKRSAMEPCNILFSSGTTGEPKAILWSHSTPIKSAVDGYYHQDIKIGDRVAWPTNIGWMMGPWLLFQLINGATIGLFNGIPSTKSYCEFVDEAKISMLGVVPSLVKSWQASNATENCDWSKIRTFSSTGEASDPVAALWLMSRVPGYAPVMEYCGGTEIGGSFLSSTLIQENVPAMFSTPVLGSKFLLQDAEDKPVKGSSFDTDIDGSDSGELVLIPPSIGMSTSLLNRDHYTEYYEGMPSGPDGEVLRRHGDEVEFVRSSAHLSSENKNSAIPYFRALGRSDDTMNIGGIKVGSVEIENVCNLVDNVLETAAIAVSGTKGGPSKLVIYVVLKNDVDPKEAGFNGESLKAAMQRSIKTKLNPLFGISSVVITDSLPRTASNKVMRRLLRDEYAARA</sequence>
<dbReference type="EMBL" id="HBIX01028138">
    <property type="protein sequence ID" value="CAE0726240.1"/>
    <property type="molecule type" value="Transcribed_RNA"/>
</dbReference>
<dbReference type="InterPro" id="IPR042099">
    <property type="entry name" value="ANL_N_sf"/>
</dbReference>
<evidence type="ECO:0000313" key="6">
    <source>
        <dbReference type="EMBL" id="CAE0726240.1"/>
    </source>
</evidence>
<evidence type="ECO:0000313" key="8">
    <source>
        <dbReference type="EMBL" id="CAE0726243.1"/>
    </source>
</evidence>
<dbReference type="EMBL" id="HBIX01028141">
    <property type="protein sequence ID" value="CAE0726243.1"/>
    <property type="molecule type" value="Transcribed_RNA"/>
</dbReference>
<dbReference type="InterPro" id="IPR020845">
    <property type="entry name" value="AMP-binding_CS"/>
</dbReference>
<proteinExistence type="inferred from homology"/>
<dbReference type="InterPro" id="IPR025110">
    <property type="entry name" value="AMP-bd_C"/>
</dbReference>
<dbReference type="SUPFAM" id="SSF56801">
    <property type="entry name" value="Acetyl-CoA synthetase-like"/>
    <property type="match status" value="1"/>
</dbReference>
<feature type="domain" description="AMP-dependent synthetase/ligase" evidence="2">
    <location>
        <begin position="162"/>
        <end position="577"/>
    </location>
</feature>
<dbReference type="PANTHER" id="PTHR44378:SF2">
    <property type="entry name" value="ACYL-ACTIVATING ENZYME 17, PEROXISOMAL-RELATED"/>
    <property type="match status" value="1"/>
</dbReference>
<comment type="similarity">
    <text evidence="1">Belongs to the ATP-dependent AMP-binding enzyme family.</text>
</comment>
<organism evidence="6">
    <name type="scientific">Pseudo-nitzschia australis</name>
    <dbReference type="NCBI Taxonomy" id="44445"/>
    <lineage>
        <taxon>Eukaryota</taxon>
        <taxon>Sar</taxon>
        <taxon>Stramenopiles</taxon>
        <taxon>Ochrophyta</taxon>
        <taxon>Bacillariophyta</taxon>
        <taxon>Bacillariophyceae</taxon>
        <taxon>Bacillariophycidae</taxon>
        <taxon>Bacillariales</taxon>
        <taxon>Bacillariaceae</taxon>
        <taxon>Pseudo-nitzschia</taxon>
    </lineage>
</organism>
<dbReference type="Gene3D" id="3.40.50.12780">
    <property type="entry name" value="N-terminal domain of ligase-like"/>
    <property type="match status" value="1"/>
</dbReference>
<name>A0A6V0C542_9STRA</name>
<dbReference type="InterPro" id="IPR000873">
    <property type="entry name" value="AMP-dep_synth/lig_dom"/>
</dbReference>
<dbReference type="PANTHER" id="PTHR44378">
    <property type="entry name" value="ACYL-ACTIVATING ENZYME 17, PEROXISOMAL-RELATED"/>
    <property type="match status" value="1"/>
</dbReference>
<dbReference type="Pfam" id="PF13193">
    <property type="entry name" value="AMP-binding_C"/>
    <property type="match status" value="1"/>
</dbReference>
<evidence type="ECO:0008006" key="9">
    <source>
        <dbReference type="Google" id="ProtNLM"/>
    </source>
</evidence>
<evidence type="ECO:0000256" key="1">
    <source>
        <dbReference type="ARBA" id="ARBA00006432"/>
    </source>
</evidence>